<reference evidence="1" key="2">
    <citation type="journal article" date="2022" name="Res Sq">
        <title>Evolution of multicellular longitudinally dividing oral cavity symbionts (Neisseriaceae).</title>
        <authorList>
            <person name="Nyongesa S."/>
            <person name="Weber P."/>
            <person name="Bernet E."/>
            <person name="Pullido F."/>
            <person name="Nieckarz M."/>
            <person name="Delaby M."/>
            <person name="Nieves C."/>
            <person name="Viehboeck T."/>
            <person name="Krause N."/>
            <person name="Rivera-Millot A."/>
            <person name="Nakamura A."/>
            <person name="Vischer N."/>
            <person name="VanNieuwenhze M."/>
            <person name="Brun Y."/>
            <person name="Cava F."/>
            <person name="Bulgheresi S."/>
            <person name="Veyrier F."/>
        </authorList>
    </citation>
    <scope>NUCLEOTIDE SEQUENCE</scope>
    <source>
        <strain evidence="1">SAG 1488-6</strain>
    </source>
</reference>
<sequence>MKIIPFNASAPVSLFKAMSFEPQREEDMQTKVERLVFSLTAKNAVMFEEGGLVIQLDEGGWFLKPVYSYNWLYHPHLFEPTEFEIQNPKWNAKLQSLFKKHCMPALQMMGIGS</sequence>
<dbReference type="RefSeq" id="WP_019958517.1">
    <property type="nucleotide sequence ID" value="NZ_CP091512.1"/>
</dbReference>
<protein>
    <submittedName>
        <fullName evidence="1">Uncharacterized protein</fullName>
    </submittedName>
</protein>
<proteinExistence type="predicted"/>
<keyword evidence="2" id="KW-1185">Reference proteome</keyword>
<accession>A0ABY4EAW4</accession>
<name>A0ABY4EAW4_VITST</name>
<organism evidence="1 2">
    <name type="scientific">Vitreoscilla stercoraria</name>
    <dbReference type="NCBI Taxonomy" id="61"/>
    <lineage>
        <taxon>Bacteria</taxon>
        <taxon>Pseudomonadati</taxon>
        <taxon>Pseudomonadota</taxon>
        <taxon>Betaproteobacteria</taxon>
        <taxon>Neisseriales</taxon>
        <taxon>Neisseriaceae</taxon>
        <taxon>Vitreoscilla</taxon>
    </lineage>
</organism>
<evidence type="ECO:0000313" key="2">
    <source>
        <dbReference type="Proteomes" id="UP000832034"/>
    </source>
</evidence>
<dbReference type="Proteomes" id="UP000832034">
    <property type="component" value="Chromosome"/>
</dbReference>
<reference evidence="1" key="1">
    <citation type="submission" date="2021-12" db="EMBL/GenBank/DDBJ databases">
        <authorList>
            <person name="Veyrier F.J."/>
        </authorList>
    </citation>
    <scope>NUCLEOTIDE SEQUENCE</scope>
    <source>
        <strain evidence="1">SAG 1488-6</strain>
    </source>
</reference>
<dbReference type="EMBL" id="CP091512">
    <property type="protein sequence ID" value="UOO92374.1"/>
    <property type="molecule type" value="Genomic_DNA"/>
</dbReference>
<gene>
    <name evidence="1" type="ORF">LVJ81_12345</name>
</gene>
<evidence type="ECO:0000313" key="1">
    <source>
        <dbReference type="EMBL" id="UOO92374.1"/>
    </source>
</evidence>